<dbReference type="InterPro" id="IPR033116">
    <property type="entry name" value="TRYPSIN_SER"/>
</dbReference>
<dbReference type="CDD" id="cd00190">
    <property type="entry name" value="Tryp_SPc"/>
    <property type="match status" value="1"/>
</dbReference>
<keyword evidence="3 7" id="KW-0378">Hydrolase</keyword>
<dbReference type="PRINTS" id="PR00722">
    <property type="entry name" value="CHYMOTRYPSIN"/>
</dbReference>
<evidence type="ECO:0000256" key="1">
    <source>
        <dbReference type="ARBA" id="ARBA00022670"/>
    </source>
</evidence>
<proteinExistence type="predicted"/>
<organism evidence="10 11">
    <name type="scientific">Erpetoichthys calabaricus</name>
    <name type="common">Rope fish</name>
    <name type="synonym">Calamoichthys calabaricus</name>
    <dbReference type="NCBI Taxonomy" id="27687"/>
    <lineage>
        <taxon>Eukaryota</taxon>
        <taxon>Metazoa</taxon>
        <taxon>Chordata</taxon>
        <taxon>Craniata</taxon>
        <taxon>Vertebrata</taxon>
        <taxon>Euteleostomi</taxon>
        <taxon>Actinopterygii</taxon>
        <taxon>Polypteriformes</taxon>
        <taxon>Polypteridae</taxon>
        <taxon>Erpetoichthys</taxon>
    </lineage>
</organism>
<evidence type="ECO:0000313" key="11">
    <source>
        <dbReference type="Proteomes" id="UP000694620"/>
    </source>
</evidence>
<dbReference type="PANTHER" id="PTHR24271">
    <property type="entry name" value="KALLIKREIN-RELATED"/>
    <property type="match status" value="1"/>
</dbReference>
<keyword evidence="5" id="KW-0865">Zymogen</keyword>
<reference evidence="10" key="1">
    <citation type="submission" date="2021-06" db="EMBL/GenBank/DDBJ databases">
        <authorList>
            <consortium name="Wellcome Sanger Institute Data Sharing"/>
        </authorList>
    </citation>
    <scope>NUCLEOTIDE SEQUENCE [LARGE SCALE GENOMIC DNA]</scope>
</reference>
<evidence type="ECO:0000256" key="2">
    <source>
        <dbReference type="ARBA" id="ARBA00022729"/>
    </source>
</evidence>
<feature type="domain" description="Peptidase S1" evidence="9">
    <location>
        <begin position="30"/>
        <end position="263"/>
    </location>
</feature>
<accession>A0A8C4TAV1</accession>
<dbReference type="Pfam" id="PF00089">
    <property type="entry name" value="Trypsin"/>
    <property type="match status" value="1"/>
</dbReference>
<evidence type="ECO:0000256" key="6">
    <source>
        <dbReference type="ARBA" id="ARBA00023157"/>
    </source>
</evidence>
<keyword evidence="11" id="KW-1185">Reference proteome</keyword>
<dbReference type="InterPro" id="IPR009003">
    <property type="entry name" value="Peptidase_S1_PA"/>
</dbReference>
<evidence type="ECO:0000313" key="10">
    <source>
        <dbReference type="Ensembl" id="ENSECRP00000028873.1"/>
    </source>
</evidence>
<evidence type="ECO:0000256" key="8">
    <source>
        <dbReference type="SAM" id="SignalP"/>
    </source>
</evidence>
<gene>
    <name evidence="10" type="primary">LOC114661558</name>
</gene>
<protein>
    <recommendedName>
        <fullName evidence="9">Peptidase S1 domain-containing protein</fullName>
    </recommendedName>
</protein>
<dbReference type="PROSITE" id="PS50240">
    <property type="entry name" value="TRYPSIN_DOM"/>
    <property type="match status" value="1"/>
</dbReference>
<dbReference type="Proteomes" id="UP000694620">
    <property type="component" value="Chromosome 12"/>
</dbReference>
<name>A0A8C4TAV1_ERPCA</name>
<dbReference type="InterPro" id="IPR001254">
    <property type="entry name" value="Trypsin_dom"/>
</dbReference>
<evidence type="ECO:0000256" key="3">
    <source>
        <dbReference type="ARBA" id="ARBA00022801"/>
    </source>
</evidence>
<reference evidence="10" key="2">
    <citation type="submission" date="2025-08" db="UniProtKB">
        <authorList>
            <consortium name="Ensembl"/>
        </authorList>
    </citation>
    <scope>IDENTIFICATION</scope>
</reference>
<dbReference type="GeneTree" id="ENSGT01030000234551"/>
<dbReference type="AlphaFoldDB" id="A0A8C4TAV1"/>
<keyword evidence="4 7" id="KW-0720">Serine protease</keyword>
<dbReference type="SUPFAM" id="SSF50494">
    <property type="entry name" value="Trypsin-like serine proteases"/>
    <property type="match status" value="1"/>
</dbReference>
<keyword evidence="1 7" id="KW-0645">Protease</keyword>
<feature type="signal peptide" evidence="8">
    <location>
        <begin position="1"/>
        <end position="27"/>
    </location>
</feature>
<dbReference type="InterPro" id="IPR043504">
    <property type="entry name" value="Peptidase_S1_PA_chymotrypsin"/>
</dbReference>
<sequence>MLRNVAMLAVYWCTITAVCLGLAGVLGEKIIDGREAKPHSRPYMAYLKIQRGEDFFKCGGVIIHRSFILSAAHCSGKNITVILGAHDILNRETSWQKILVKKIIVHEKYKKPAHGNDIMLLKLQHQATWTPEVQPIKIPDAGVDIQPNTSCSAAGWGKTNTNSMSNNVLREVNVKVQDVNKCKAAKKYNLQEKVICARGTGIKGTCNGDSGGPLICPIRGAHLAAVGIVSFRLSNDRQCEDPDRNNVYMKVSAYWNWIKKHIRANSLTW</sequence>
<dbReference type="SMART" id="SM00020">
    <property type="entry name" value="Tryp_SPc"/>
    <property type="match status" value="1"/>
</dbReference>
<dbReference type="OrthoDB" id="5565075at2759"/>
<dbReference type="PROSITE" id="PS00134">
    <property type="entry name" value="TRYPSIN_HIS"/>
    <property type="match status" value="1"/>
</dbReference>
<dbReference type="PANTHER" id="PTHR24271:SF81">
    <property type="entry name" value="GRANZYME B"/>
    <property type="match status" value="1"/>
</dbReference>
<dbReference type="FunFam" id="2.40.10.10:FF:000120">
    <property type="entry name" value="Putative serine protease"/>
    <property type="match status" value="1"/>
</dbReference>
<dbReference type="InterPro" id="IPR018114">
    <property type="entry name" value="TRYPSIN_HIS"/>
</dbReference>
<feature type="chain" id="PRO_5034926035" description="Peptidase S1 domain-containing protein" evidence="8">
    <location>
        <begin position="28"/>
        <end position="269"/>
    </location>
</feature>
<dbReference type="GO" id="GO:0004252">
    <property type="term" value="F:serine-type endopeptidase activity"/>
    <property type="evidence" value="ECO:0007669"/>
    <property type="project" value="InterPro"/>
</dbReference>
<dbReference type="GeneID" id="114661558"/>
<evidence type="ECO:0000259" key="9">
    <source>
        <dbReference type="PROSITE" id="PS50240"/>
    </source>
</evidence>
<evidence type="ECO:0000256" key="4">
    <source>
        <dbReference type="ARBA" id="ARBA00022825"/>
    </source>
</evidence>
<dbReference type="PROSITE" id="PS00135">
    <property type="entry name" value="TRYPSIN_SER"/>
    <property type="match status" value="1"/>
</dbReference>
<dbReference type="GO" id="GO:0006508">
    <property type="term" value="P:proteolysis"/>
    <property type="evidence" value="ECO:0007669"/>
    <property type="project" value="UniProtKB-KW"/>
</dbReference>
<keyword evidence="2 8" id="KW-0732">Signal</keyword>
<reference evidence="10" key="3">
    <citation type="submission" date="2025-09" db="UniProtKB">
        <authorList>
            <consortium name="Ensembl"/>
        </authorList>
    </citation>
    <scope>IDENTIFICATION</scope>
</reference>
<evidence type="ECO:0000256" key="5">
    <source>
        <dbReference type="ARBA" id="ARBA00023145"/>
    </source>
</evidence>
<dbReference type="RefSeq" id="XP_028672748.2">
    <property type="nucleotide sequence ID" value="XM_028816915.2"/>
</dbReference>
<evidence type="ECO:0000256" key="7">
    <source>
        <dbReference type="RuleBase" id="RU363034"/>
    </source>
</evidence>
<dbReference type="Gene3D" id="2.40.10.10">
    <property type="entry name" value="Trypsin-like serine proteases"/>
    <property type="match status" value="1"/>
</dbReference>
<dbReference type="InterPro" id="IPR001314">
    <property type="entry name" value="Peptidase_S1A"/>
</dbReference>
<keyword evidence="6" id="KW-1015">Disulfide bond</keyword>
<dbReference type="Ensembl" id="ENSECRT00000029487.1">
    <property type="protein sequence ID" value="ENSECRP00000028873.1"/>
    <property type="gene ID" value="ENSECRG00000019560.1"/>
</dbReference>